<sequence>MSTSSILFLLYITLSLMIMSFYKKGTWLPSFIDFTNLVDSTPPHTPTAMQPSLLQVSNMVESNSVHSSMSPTRKEPSGFGFMDEIGGGIVDGLMSCTESLGFESSGDLWTDEWYPAGPTKPLERTRWREESERRRERKFPPPISSLNHKGQRSFFLRPVRTEGRLELTEVRIDRTEILHASREDGRLRLDLIVEEDMEVEEQDKEEETMEEGDGEEEDYLGEGLPPEEHHLEVGEWRIATSSEGSMRCYEAVNHNRSHHNLQHMWQQPCVRTR</sequence>
<name>A0AAN7M1T0_TRANT</name>
<dbReference type="InterPro" id="IPR046431">
    <property type="entry name" value="FAF_dom"/>
</dbReference>
<evidence type="ECO:0000256" key="3">
    <source>
        <dbReference type="SAM" id="Phobius"/>
    </source>
</evidence>
<evidence type="ECO:0000256" key="2">
    <source>
        <dbReference type="SAM" id="MobiDB-lite"/>
    </source>
</evidence>
<proteinExistence type="inferred from homology"/>
<accession>A0AAN7M1T0</accession>
<feature type="compositionally biased region" description="Basic and acidic residues" evidence="2">
    <location>
        <begin position="124"/>
        <end position="134"/>
    </location>
</feature>
<feature type="compositionally biased region" description="Acidic residues" evidence="2">
    <location>
        <begin position="198"/>
        <end position="220"/>
    </location>
</feature>
<dbReference type="Proteomes" id="UP001346149">
    <property type="component" value="Unassembled WGS sequence"/>
</dbReference>
<evidence type="ECO:0000313" key="5">
    <source>
        <dbReference type="EMBL" id="KAK4796347.1"/>
    </source>
</evidence>
<dbReference type="EMBL" id="JAXQNO010000006">
    <property type="protein sequence ID" value="KAK4796347.1"/>
    <property type="molecule type" value="Genomic_DNA"/>
</dbReference>
<dbReference type="PANTHER" id="PTHR33155:SF27">
    <property type="entry name" value="FANTASTIC FOUR-LIKE PROTEIN (DUF3049)"/>
    <property type="match status" value="1"/>
</dbReference>
<evidence type="ECO:0000259" key="4">
    <source>
        <dbReference type="Pfam" id="PF11250"/>
    </source>
</evidence>
<keyword evidence="3" id="KW-1133">Transmembrane helix</keyword>
<keyword evidence="3" id="KW-0812">Transmembrane</keyword>
<feature type="domain" description="FAF" evidence="4">
    <location>
        <begin position="138"/>
        <end position="191"/>
    </location>
</feature>
<gene>
    <name evidence="5" type="ORF">SAY86_028673</name>
</gene>
<keyword evidence="6" id="KW-1185">Reference proteome</keyword>
<feature type="region of interest" description="Disordered" evidence="2">
    <location>
        <begin position="198"/>
        <end position="226"/>
    </location>
</feature>
<dbReference type="AlphaFoldDB" id="A0AAN7M1T0"/>
<organism evidence="5 6">
    <name type="scientific">Trapa natans</name>
    <name type="common">Water chestnut</name>
    <dbReference type="NCBI Taxonomy" id="22666"/>
    <lineage>
        <taxon>Eukaryota</taxon>
        <taxon>Viridiplantae</taxon>
        <taxon>Streptophyta</taxon>
        <taxon>Embryophyta</taxon>
        <taxon>Tracheophyta</taxon>
        <taxon>Spermatophyta</taxon>
        <taxon>Magnoliopsida</taxon>
        <taxon>eudicotyledons</taxon>
        <taxon>Gunneridae</taxon>
        <taxon>Pentapetalae</taxon>
        <taxon>rosids</taxon>
        <taxon>malvids</taxon>
        <taxon>Myrtales</taxon>
        <taxon>Lythraceae</taxon>
        <taxon>Trapa</taxon>
    </lineage>
</organism>
<protein>
    <recommendedName>
        <fullName evidence="4">FAF domain-containing protein</fullName>
    </recommendedName>
</protein>
<dbReference type="Pfam" id="PF11250">
    <property type="entry name" value="FAF"/>
    <property type="match status" value="1"/>
</dbReference>
<dbReference type="InterPro" id="IPR021410">
    <property type="entry name" value="FAF"/>
</dbReference>
<dbReference type="PANTHER" id="PTHR33155">
    <property type="entry name" value="FANTASTIC FOUR-LIKE PROTEIN (DUF3049)"/>
    <property type="match status" value="1"/>
</dbReference>
<evidence type="ECO:0000256" key="1">
    <source>
        <dbReference type="ARBA" id="ARBA00008690"/>
    </source>
</evidence>
<feature type="region of interest" description="Disordered" evidence="2">
    <location>
        <begin position="124"/>
        <end position="144"/>
    </location>
</feature>
<comment type="caution">
    <text evidence="5">The sequence shown here is derived from an EMBL/GenBank/DDBJ whole genome shotgun (WGS) entry which is preliminary data.</text>
</comment>
<feature type="transmembrane region" description="Helical" evidence="3">
    <location>
        <begin position="6"/>
        <end position="22"/>
    </location>
</feature>
<comment type="similarity">
    <text evidence="1">Belongs to the fantastic four family.</text>
</comment>
<reference evidence="5 6" key="1">
    <citation type="journal article" date="2023" name="Hortic Res">
        <title>Pangenome of water caltrop reveals structural variations and asymmetric subgenome divergence after allopolyploidization.</title>
        <authorList>
            <person name="Zhang X."/>
            <person name="Chen Y."/>
            <person name="Wang L."/>
            <person name="Yuan Y."/>
            <person name="Fang M."/>
            <person name="Shi L."/>
            <person name="Lu R."/>
            <person name="Comes H.P."/>
            <person name="Ma Y."/>
            <person name="Chen Y."/>
            <person name="Huang G."/>
            <person name="Zhou Y."/>
            <person name="Zheng Z."/>
            <person name="Qiu Y."/>
        </authorList>
    </citation>
    <scope>NUCLEOTIDE SEQUENCE [LARGE SCALE GENOMIC DNA]</scope>
    <source>
        <strain evidence="5">F231</strain>
    </source>
</reference>
<keyword evidence="3" id="KW-0472">Membrane</keyword>
<evidence type="ECO:0000313" key="6">
    <source>
        <dbReference type="Proteomes" id="UP001346149"/>
    </source>
</evidence>